<evidence type="ECO:0000256" key="5">
    <source>
        <dbReference type="ARBA" id="ARBA00022679"/>
    </source>
</evidence>
<comment type="function">
    <text evidence="7">Specifically methylates the N4 position of cytidine in position 1402 (C1402) of 16S rRNA.</text>
</comment>
<dbReference type="Gene3D" id="1.10.150.170">
    <property type="entry name" value="Putative methyltransferase TM0872, insert domain"/>
    <property type="match status" value="1"/>
</dbReference>
<proteinExistence type="inferred from homology"/>
<keyword evidence="5 7" id="KW-0808">Transferase</keyword>
<dbReference type="GO" id="GO:0070475">
    <property type="term" value="P:rRNA base methylation"/>
    <property type="evidence" value="ECO:0007669"/>
    <property type="project" value="UniProtKB-UniRule"/>
</dbReference>
<dbReference type="NCBIfam" id="TIGR00006">
    <property type="entry name" value="16S rRNA (cytosine(1402)-N(4))-methyltransferase RsmH"/>
    <property type="match status" value="1"/>
</dbReference>
<feature type="binding site" evidence="7">
    <location>
        <begin position="35"/>
        <end position="37"/>
    </location>
    <ligand>
        <name>S-adenosyl-L-methionine</name>
        <dbReference type="ChEBI" id="CHEBI:59789"/>
    </ligand>
</feature>
<dbReference type="InterPro" id="IPR023397">
    <property type="entry name" value="SAM-dep_MeTrfase_MraW_recog"/>
</dbReference>
<gene>
    <name evidence="7 8" type="primary">rsmH</name>
    <name evidence="8" type="ORF">ERCIPSTX3056_202</name>
</gene>
<sequence length="311" mass="35003">MKNILKHIPVLVNEAVIGLNIKPDGIYIDGTFGRGGHSCAILSHLGTKGRLYAMDCDPEAIVSASQITDPRFTVVHSPFSEMAQYITTRGLTRKIDGIMLDLGVSSPQIDNAQRGFSFMRDGPLDMRMDPTHGRSAATWLLNTKEEEIAFALRAFGEERFSKRIARAIVKRNSKIPIMRTKDLADVIYTAIPFREKSKHPATRSFQAIRIVINNELKEIQQVLIGTLKLLKPGGRLAVITFHSLEDRLVKNFIKEYSNRPQVPSGLPISEVQLNQLERLYLKSLYKIMPNITEISDNPRARSAILRIAERI</sequence>
<dbReference type="OrthoDB" id="9806637at2"/>
<dbReference type="PIRSF" id="PIRSF004486">
    <property type="entry name" value="MraW"/>
    <property type="match status" value="1"/>
</dbReference>
<evidence type="ECO:0000256" key="2">
    <source>
        <dbReference type="ARBA" id="ARBA00022490"/>
    </source>
</evidence>
<evidence type="ECO:0000256" key="6">
    <source>
        <dbReference type="ARBA" id="ARBA00022691"/>
    </source>
</evidence>
<name>A0A451DJ85_9GAMM</name>
<keyword evidence="3 7" id="KW-0698">rRNA processing</keyword>
<dbReference type="SUPFAM" id="SSF53335">
    <property type="entry name" value="S-adenosyl-L-methionine-dependent methyltransferases"/>
    <property type="match status" value="1"/>
</dbReference>
<dbReference type="AlphaFoldDB" id="A0A451DJ85"/>
<evidence type="ECO:0000256" key="4">
    <source>
        <dbReference type="ARBA" id="ARBA00022603"/>
    </source>
</evidence>
<keyword evidence="6 7" id="KW-0949">S-adenosyl-L-methionine</keyword>
<dbReference type="SUPFAM" id="SSF81799">
    <property type="entry name" value="Putative methyltransferase TM0872, insert domain"/>
    <property type="match status" value="1"/>
</dbReference>
<accession>A0A451DJ85</accession>
<dbReference type="PANTHER" id="PTHR11265">
    <property type="entry name" value="S-ADENOSYL-METHYLTRANSFERASE MRAW"/>
    <property type="match status" value="1"/>
</dbReference>
<evidence type="ECO:0000313" key="8">
    <source>
        <dbReference type="EMBL" id="VFP86770.1"/>
    </source>
</evidence>
<keyword evidence="4 7" id="KW-0489">Methyltransferase</keyword>
<evidence type="ECO:0000256" key="7">
    <source>
        <dbReference type="HAMAP-Rule" id="MF_01007"/>
    </source>
</evidence>
<organism evidence="8 9">
    <name type="scientific">Candidatus Erwinia haradaeae</name>
    <dbReference type="NCBI Taxonomy" id="1922217"/>
    <lineage>
        <taxon>Bacteria</taxon>
        <taxon>Pseudomonadati</taxon>
        <taxon>Pseudomonadota</taxon>
        <taxon>Gammaproteobacteria</taxon>
        <taxon>Enterobacterales</taxon>
        <taxon>Erwiniaceae</taxon>
        <taxon>Erwinia</taxon>
    </lineage>
</organism>
<comment type="subcellular location">
    <subcellularLocation>
        <location evidence="7">Cytoplasm</location>
    </subcellularLocation>
</comment>
<keyword evidence="9" id="KW-1185">Reference proteome</keyword>
<dbReference type="PANTHER" id="PTHR11265:SF0">
    <property type="entry name" value="12S RRNA N4-METHYLCYTIDINE METHYLTRANSFERASE"/>
    <property type="match status" value="1"/>
</dbReference>
<dbReference type="InterPro" id="IPR029063">
    <property type="entry name" value="SAM-dependent_MTases_sf"/>
</dbReference>
<feature type="binding site" evidence="7">
    <location>
        <position position="101"/>
    </location>
    <ligand>
        <name>S-adenosyl-L-methionine</name>
        <dbReference type="ChEBI" id="CHEBI:59789"/>
    </ligand>
</feature>
<reference evidence="8 9" key="1">
    <citation type="submission" date="2019-02" db="EMBL/GenBank/DDBJ databases">
        <authorList>
            <person name="Manzano-Marin A."/>
            <person name="Manzano-Marin A."/>
        </authorList>
    </citation>
    <scope>NUCLEOTIDE SEQUENCE [LARGE SCALE GENOMIC DNA]</scope>
    <source>
        <strain evidence="8 9">ErCipseudotaxifoliae</strain>
    </source>
</reference>
<dbReference type="FunFam" id="1.10.150.170:FF:000001">
    <property type="entry name" value="Ribosomal RNA small subunit methyltransferase H"/>
    <property type="match status" value="1"/>
</dbReference>
<protein>
    <recommendedName>
        <fullName evidence="7">Ribosomal RNA small subunit methyltransferase H</fullName>
        <ecNumber evidence="7">2.1.1.199</ecNumber>
    </recommendedName>
    <alternativeName>
        <fullName evidence="7">16S rRNA m(4)C1402 methyltransferase</fullName>
    </alternativeName>
    <alternativeName>
        <fullName evidence="7">rRNA (cytosine-N(4)-)-methyltransferase RsmH</fullName>
    </alternativeName>
</protein>
<dbReference type="EMBL" id="LR217725">
    <property type="protein sequence ID" value="VFP86770.1"/>
    <property type="molecule type" value="Genomic_DNA"/>
</dbReference>
<comment type="similarity">
    <text evidence="1 7">Belongs to the methyltransferase superfamily. RsmH family.</text>
</comment>
<dbReference type="EC" id="2.1.1.199" evidence="7"/>
<dbReference type="KEGG" id="ehd:ERCIPSTX3056_202"/>
<dbReference type="InterPro" id="IPR002903">
    <property type="entry name" value="RsmH"/>
</dbReference>
<dbReference type="HAMAP" id="MF_01007">
    <property type="entry name" value="16SrRNA_methyltr_H"/>
    <property type="match status" value="1"/>
</dbReference>
<feature type="binding site" evidence="7">
    <location>
        <position position="108"/>
    </location>
    <ligand>
        <name>S-adenosyl-L-methionine</name>
        <dbReference type="ChEBI" id="CHEBI:59789"/>
    </ligand>
</feature>
<keyword evidence="2 7" id="KW-0963">Cytoplasm</keyword>
<dbReference type="GO" id="GO:0005737">
    <property type="term" value="C:cytoplasm"/>
    <property type="evidence" value="ECO:0007669"/>
    <property type="project" value="UniProtKB-SubCell"/>
</dbReference>
<comment type="catalytic activity">
    <reaction evidence="7">
        <text>cytidine(1402) in 16S rRNA + S-adenosyl-L-methionine = N(4)-methylcytidine(1402) in 16S rRNA + S-adenosyl-L-homocysteine + H(+)</text>
        <dbReference type="Rhea" id="RHEA:42928"/>
        <dbReference type="Rhea" id="RHEA-COMP:10286"/>
        <dbReference type="Rhea" id="RHEA-COMP:10287"/>
        <dbReference type="ChEBI" id="CHEBI:15378"/>
        <dbReference type="ChEBI" id="CHEBI:57856"/>
        <dbReference type="ChEBI" id="CHEBI:59789"/>
        <dbReference type="ChEBI" id="CHEBI:74506"/>
        <dbReference type="ChEBI" id="CHEBI:82748"/>
        <dbReference type="EC" id="2.1.1.199"/>
    </reaction>
</comment>
<evidence type="ECO:0000256" key="3">
    <source>
        <dbReference type="ARBA" id="ARBA00022552"/>
    </source>
</evidence>
<dbReference type="Proteomes" id="UP000294462">
    <property type="component" value="Chromosome"/>
</dbReference>
<evidence type="ECO:0000313" key="9">
    <source>
        <dbReference type="Proteomes" id="UP000294462"/>
    </source>
</evidence>
<evidence type="ECO:0000256" key="1">
    <source>
        <dbReference type="ARBA" id="ARBA00010396"/>
    </source>
</evidence>
<dbReference type="RefSeq" id="WP_072666112.1">
    <property type="nucleotide sequence ID" value="NZ_LR217725.1"/>
</dbReference>
<dbReference type="Gene3D" id="3.40.50.150">
    <property type="entry name" value="Vaccinia Virus protein VP39"/>
    <property type="match status" value="1"/>
</dbReference>
<feature type="binding site" evidence="7">
    <location>
        <position position="79"/>
    </location>
    <ligand>
        <name>S-adenosyl-L-methionine</name>
        <dbReference type="ChEBI" id="CHEBI:59789"/>
    </ligand>
</feature>
<dbReference type="GO" id="GO:0071424">
    <property type="term" value="F:rRNA (cytosine-N4-)-methyltransferase activity"/>
    <property type="evidence" value="ECO:0007669"/>
    <property type="project" value="UniProtKB-UniRule"/>
</dbReference>
<dbReference type="Pfam" id="PF01795">
    <property type="entry name" value="Methyltransf_5"/>
    <property type="match status" value="1"/>
</dbReference>
<feature type="binding site" evidence="7">
    <location>
        <position position="55"/>
    </location>
    <ligand>
        <name>S-adenosyl-L-methionine</name>
        <dbReference type="ChEBI" id="CHEBI:59789"/>
    </ligand>
</feature>